<evidence type="ECO:0000256" key="1">
    <source>
        <dbReference type="SAM" id="Phobius"/>
    </source>
</evidence>
<keyword evidence="1" id="KW-0472">Membrane</keyword>
<feature type="transmembrane region" description="Helical" evidence="1">
    <location>
        <begin position="12"/>
        <end position="45"/>
    </location>
</feature>
<reference evidence="2 3" key="1">
    <citation type="submission" date="2015-08" db="EMBL/GenBank/DDBJ databases">
        <title>Ancestral chromatin configuration constrains chromatin evolution on differentiating sex chromosomes in Drosophila.</title>
        <authorList>
            <person name="Zhou Q."/>
            <person name="Bachtrog D."/>
        </authorList>
    </citation>
    <scope>NUCLEOTIDE SEQUENCE [LARGE SCALE GENOMIC DNA]</scope>
    <source>
        <tissue evidence="2">Whole larvae</tissue>
    </source>
</reference>
<evidence type="ECO:0000313" key="2">
    <source>
        <dbReference type="EMBL" id="ALC48068.1"/>
    </source>
</evidence>
<feature type="non-terminal residue" evidence="2">
    <location>
        <position position="46"/>
    </location>
</feature>
<keyword evidence="3" id="KW-1185">Reference proteome</keyword>
<name>A0A0M5J7R6_DROBS</name>
<organism evidence="2 3">
    <name type="scientific">Drosophila busckii</name>
    <name type="common">Fruit fly</name>
    <dbReference type="NCBI Taxonomy" id="30019"/>
    <lineage>
        <taxon>Eukaryota</taxon>
        <taxon>Metazoa</taxon>
        <taxon>Ecdysozoa</taxon>
        <taxon>Arthropoda</taxon>
        <taxon>Hexapoda</taxon>
        <taxon>Insecta</taxon>
        <taxon>Pterygota</taxon>
        <taxon>Neoptera</taxon>
        <taxon>Endopterygota</taxon>
        <taxon>Diptera</taxon>
        <taxon>Brachycera</taxon>
        <taxon>Muscomorpha</taxon>
        <taxon>Ephydroidea</taxon>
        <taxon>Drosophilidae</taxon>
        <taxon>Drosophila</taxon>
    </lineage>
</organism>
<sequence length="46" mass="4819">MASYSSTVGFIFIFNLIVGTGALTLPAVFVKAGWCLSLIVISILAL</sequence>
<proteinExistence type="predicted"/>
<dbReference type="AlphaFoldDB" id="A0A0M5J7R6"/>
<gene>
    <name evidence="2" type="ORF">Dbus_chr4g6</name>
</gene>
<evidence type="ECO:0000313" key="3">
    <source>
        <dbReference type="Proteomes" id="UP000494163"/>
    </source>
</evidence>
<keyword evidence="1" id="KW-0812">Transmembrane</keyword>
<protein>
    <submittedName>
        <fullName evidence="2">CG5262</fullName>
    </submittedName>
</protein>
<dbReference type="EMBL" id="CP012527">
    <property type="protein sequence ID" value="ALC48068.1"/>
    <property type="molecule type" value="Genomic_DNA"/>
</dbReference>
<accession>A0A0M5J7R6</accession>
<keyword evidence="1" id="KW-1133">Transmembrane helix</keyword>
<dbReference type="Proteomes" id="UP000494163">
    <property type="component" value="Chromosome 4"/>
</dbReference>